<dbReference type="AlphaFoldDB" id="A9U1B3"/>
<gene>
    <name evidence="2" type="ORF">PHYPADRAFT_100289</name>
</gene>
<sequence length="184" mass="21075">MNMEDLNEGIEIPQQEDESDLDNEGDEDELDKDSNYGKIQVLLRALANLTRRTNLIQLRGQPDLTTRLLANMRPELVGRLNVVPITGLRFRFRLFHPLCRSGNVLSIKGSLKGKNGGESSNETYRPRQKELRRVVEGLPYRFTVYSYSPLYSSSQKLIDCLNIGKSPYYLLQPDAQRILEQEST</sequence>
<name>A9U1B3_PHYPA</name>
<feature type="region of interest" description="Disordered" evidence="1">
    <location>
        <begin position="1"/>
        <end position="32"/>
    </location>
</feature>
<proteinExistence type="predicted"/>
<protein>
    <submittedName>
        <fullName evidence="2">Predicted protein</fullName>
    </submittedName>
</protein>
<evidence type="ECO:0000313" key="2">
    <source>
        <dbReference type="EMBL" id="EDQ50542.1"/>
    </source>
</evidence>
<organism>
    <name type="scientific">Physcomitrium patens</name>
    <name type="common">Spreading-leaved earth moss</name>
    <name type="synonym">Physcomitrella patens</name>
    <dbReference type="NCBI Taxonomy" id="3218"/>
    <lineage>
        <taxon>Eukaryota</taxon>
        <taxon>Viridiplantae</taxon>
        <taxon>Streptophyta</taxon>
        <taxon>Embryophyta</taxon>
        <taxon>Bryophyta</taxon>
        <taxon>Bryophytina</taxon>
        <taxon>Bryopsida</taxon>
        <taxon>Funariidae</taxon>
        <taxon>Funariales</taxon>
        <taxon>Funariaceae</taxon>
        <taxon>Physcomitrium</taxon>
    </lineage>
</organism>
<accession>A9U1B3</accession>
<dbReference type="EMBL" id="DS545299">
    <property type="protein sequence ID" value="EDQ50542.1"/>
    <property type="molecule type" value="Genomic_DNA"/>
</dbReference>
<reference evidence="2" key="1">
    <citation type="journal article" date="2008" name="Science">
        <title>The Physcomitrella genome reveals evolutionary insights into the conquest of land by plants.</title>
        <authorList>
            <person name="Rensing S."/>
            <person name="Lang D."/>
            <person name="Zimmer A."/>
            <person name="Terry A."/>
            <person name="Salamov A."/>
            <person name="Shapiro H."/>
            <person name="Nishiyama T."/>
            <person name="Perroud P.-F."/>
            <person name="Lindquist E."/>
            <person name="Kamisugi Y."/>
            <person name="Tanahashi T."/>
            <person name="Sakakibara K."/>
            <person name="Fujita T."/>
            <person name="Oishi K."/>
            <person name="Shin-I T."/>
            <person name="Kuroki Y."/>
            <person name="Toyoda A."/>
            <person name="Suzuki Y."/>
            <person name="Hashimoto A."/>
            <person name="Yamaguchi K."/>
            <person name="Sugano A."/>
            <person name="Kohara Y."/>
            <person name="Fujiyama A."/>
            <person name="Anterola A."/>
            <person name="Aoki S."/>
            <person name="Ashton N."/>
            <person name="Barbazuk W.B."/>
            <person name="Barker E."/>
            <person name="Bennetzen J."/>
            <person name="Bezanilla M."/>
            <person name="Blankenship R."/>
            <person name="Cho S.H."/>
            <person name="Dutcher S."/>
            <person name="Estelle M."/>
            <person name="Fawcett J.A."/>
            <person name="Gundlach H."/>
            <person name="Hanada K."/>
            <person name="Heyl A."/>
            <person name="Hicks K.A."/>
            <person name="Hugh J."/>
            <person name="Lohr M."/>
            <person name="Mayer K."/>
            <person name="Melkozernov A."/>
            <person name="Murata T."/>
            <person name="Nelson D."/>
            <person name="Pils B."/>
            <person name="Prigge M."/>
            <person name="Reiss B."/>
            <person name="Renner T."/>
            <person name="Rombauts S."/>
            <person name="Rushton P."/>
            <person name="Sanderfoot A."/>
            <person name="Schween G."/>
            <person name="Shiu S.-H."/>
            <person name="Stueber K."/>
            <person name="Theodoulou F.L."/>
            <person name="Tu H."/>
            <person name="Van de Peer Y."/>
            <person name="Verrier P.J."/>
            <person name="Waters E."/>
            <person name="Wood A."/>
            <person name="Yang L."/>
            <person name="Cove D."/>
            <person name="Cuming A."/>
            <person name="Hasebe M."/>
            <person name="Lucas S."/>
            <person name="Mishler D.B."/>
            <person name="Reski R."/>
            <person name="Grigoriev I."/>
            <person name="Quatrano R.S."/>
            <person name="Boore J.L."/>
        </authorList>
    </citation>
    <scope>NUCLEOTIDE SEQUENCE [LARGE SCALE GENOMIC DNA]</scope>
</reference>
<feature type="compositionally biased region" description="Acidic residues" evidence="1">
    <location>
        <begin position="1"/>
        <end position="31"/>
    </location>
</feature>
<evidence type="ECO:0000256" key="1">
    <source>
        <dbReference type="SAM" id="MobiDB-lite"/>
    </source>
</evidence>